<dbReference type="Proteomes" id="UP000671399">
    <property type="component" value="Unassembled WGS sequence"/>
</dbReference>
<dbReference type="InterPro" id="IPR003673">
    <property type="entry name" value="CoA-Trfase_fam_III"/>
</dbReference>
<dbReference type="RefSeq" id="WP_208566045.1">
    <property type="nucleotide sequence ID" value="NZ_JAGFWR010000002.1"/>
</dbReference>
<evidence type="ECO:0000313" key="5">
    <source>
        <dbReference type="Proteomes" id="UP000671399"/>
    </source>
</evidence>
<dbReference type="Gene3D" id="3.40.50.10540">
    <property type="entry name" value="Crotonobetainyl-coa:carnitine coa-transferase, domain 1"/>
    <property type="match status" value="1"/>
</dbReference>
<protein>
    <submittedName>
        <fullName evidence="4">CoA transferase</fullName>
    </submittedName>
</protein>
<evidence type="ECO:0000256" key="1">
    <source>
        <dbReference type="ARBA" id="ARBA00008383"/>
    </source>
</evidence>
<dbReference type="EMBL" id="JAGFWR010000002">
    <property type="protein sequence ID" value="MBO4160372.1"/>
    <property type="molecule type" value="Genomic_DNA"/>
</dbReference>
<dbReference type="InterPro" id="IPR044855">
    <property type="entry name" value="CoA-Trfase_III_dom3_sf"/>
</dbReference>
<dbReference type="PANTHER" id="PTHR48228:SF6">
    <property type="entry name" value="L-CARNITINE COA-TRANSFERASE"/>
    <property type="match status" value="1"/>
</dbReference>
<accession>A0ABS3V431</accession>
<dbReference type="SUPFAM" id="SSF89796">
    <property type="entry name" value="CoA-transferase family III (CaiB/BaiF)"/>
    <property type="match status" value="1"/>
</dbReference>
<dbReference type="Gene3D" id="3.30.1540.10">
    <property type="entry name" value="formyl-coa transferase, domain 3"/>
    <property type="match status" value="1"/>
</dbReference>
<organism evidence="4 5">
    <name type="scientific">Micromonospora antibiotica</name>
    <dbReference type="NCBI Taxonomy" id="2807623"/>
    <lineage>
        <taxon>Bacteria</taxon>
        <taxon>Bacillati</taxon>
        <taxon>Actinomycetota</taxon>
        <taxon>Actinomycetes</taxon>
        <taxon>Micromonosporales</taxon>
        <taxon>Micromonosporaceae</taxon>
        <taxon>Micromonospora</taxon>
    </lineage>
</organism>
<sequence length="421" mass="44563">MTTTDDRPDPTRSAADRPGAAPPGDGPLTGLRVLDVSTILAGPLCCQILGDFGAEVIKIEHPTAGDSMRGHGKSRDGHPLWWKEISRNKRTVGLSLSAPEGAALLLRLAARADVLVENFRPGTLERWGVGPQELHRVNPGLVIARITGFGQTGPYAGRAGFGTLAEAMSGFAHLTGAADGPPSLPAFGLADSICGIAASSAVMMALWHRDRTSGAGQVIDMSLLEPIMTAVGPGPTVYDQLGIVEQRNGNRSVNNAPRNTYRTSDGAWVAVSTSAQAIAERVLRLVGHPEVIDEPWFRTGAGRAGHADELDAYVGGWIAARTRAQVTRAFTEAGAAVAPVYDARDIVEDPHVRATDMVTTVDDPDLGPMRMHNVMWRMSGTPGRVRFTGRALGADTDSLLVDECGCDPAELADLRARHIVA</sequence>
<feature type="compositionally biased region" description="Basic and acidic residues" evidence="3">
    <location>
        <begin position="1"/>
        <end position="10"/>
    </location>
</feature>
<dbReference type="InterPro" id="IPR023606">
    <property type="entry name" value="CoA-Trfase_III_dom_1_sf"/>
</dbReference>
<name>A0ABS3V431_9ACTN</name>
<proteinExistence type="inferred from homology"/>
<reference evidence="4 5" key="1">
    <citation type="submission" date="2021-03" db="EMBL/GenBank/DDBJ databases">
        <authorList>
            <person name="Lee D.-H."/>
        </authorList>
    </citation>
    <scope>NUCLEOTIDE SEQUENCE [LARGE SCALE GENOMIC DNA]</scope>
    <source>
        <strain evidence="4 5">MMS20-R2-23</strain>
    </source>
</reference>
<comment type="caution">
    <text evidence="4">The sequence shown here is derived from an EMBL/GenBank/DDBJ whole genome shotgun (WGS) entry which is preliminary data.</text>
</comment>
<keyword evidence="5" id="KW-1185">Reference proteome</keyword>
<gene>
    <name evidence="4" type="ORF">JQN83_06040</name>
</gene>
<dbReference type="GO" id="GO:0016740">
    <property type="term" value="F:transferase activity"/>
    <property type="evidence" value="ECO:0007669"/>
    <property type="project" value="UniProtKB-KW"/>
</dbReference>
<dbReference type="Pfam" id="PF02515">
    <property type="entry name" value="CoA_transf_3"/>
    <property type="match status" value="1"/>
</dbReference>
<dbReference type="PANTHER" id="PTHR48228">
    <property type="entry name" value="SUCCINYL-COA--D-CITRAMALATE COA-TRANSFERASE"/>
    <property type="match status" value="1"/>
</dbReference>
<evidence type="ECO:0000256" key="2">
    <source>
        <dbReference type="ARBA" id="ARBA00022679"/>
    </source>
</evidence>
<evidence type="ECO:0000313" key="4">
    <source>
        <dbReference type="EMBL" id="MBO4160372.1"/>
    </source>
</evidence>
<dbReference type="InterPro" id="IPR050509">
    <property type="entry name" value="CoA-transferase_III"/>
</dbReference>
<evidence type="ECO:0000256" key="3">
    <source>
        <dbReference type="SAM" id="MobiDB-lite"/>
    </source>
</evidence>
<keyword evidence="2 4" id="KW-0808">Transferase</keyword>
<comment type="similarity">
    <text evidence="1">Belongs to the CoA-transferase III family.</text>
</comment>
<feature type="region of interest" description="Disordered" evidence="3">
    <location>
        <begin position="1"/>
        <end position="28"/>
    </location>
</feature>